<dbReference type="Pfam" id="PF00534">
    <property type="entry name" value="Glycos_transf_1"/>
    <property type="match status" value="1"/>
</dbReference>
<dbReference type="CDD" id="cd03809">
    <property type="entry name" value="GT4_MtfB-like"/>
    <property type="match status" value="1"/>
</dbReference>
<reference evidence="3 4" key="1">
    <citation type="submission" date="2020-08" db="EMBL/GenBank/DDBJ databases">
        <title>Genomic Encyclopedia of Type Strains, Phase IV (KMG-IV): sequencing the most valuable type-strain genomes for metagenomic binning, comparative biology and taxonomic classification.</title>
        <authorList>
            <person name="Goeker M."/>
        </authorList>
    </citation>
    <scope>NUCLEOTIDE SEQUENCE [LARGE SCALE GENOMIC DNA]</scope>
    <source>
        <strain evidence="3 4">DSM 23562</strain>
    </source>
</reference>
<evidence type="ECO:0000313" key="3">
    <source>
        <dbReference type="EMBL" id="MBB6052776.1"/>
    </source>
</evidence>
<dbReference type="PANTHER" id="PTHR46401">
    <property type="entry name" value="GLYCOSYLTRANSFERASE WBBK-RELATED"/>
    <property type="match status" value="1"/>
</dbReference>
<dbReference type="PANTHER" id="PTHR46401:SF2">
    <property type="entry name" value="GLYCOSYLTRANSFERASE WBBK-RELATED"/>
    <property type="match status" value="1"/>
</dbReference>
<name>A0A7W9SU92_ARMRO</name>
<sequence length="359" mass="39370">MRVVIDARPLSHPQAGGYRSYVSALVRGLAEVKPADVEVLLYLDRPTETAFPFETRVLSPSRLKTDFWLFAQQVRRDKPELVHGTVNYLPLGLSCKTLLLLYDALLLKRYPWEGKVQRSLRQRVLNGYWTTLMRHSAQRATKTFTISHGAAQELASVLGGSPERFPIVPIGLTLPLPSAGVRHEKNSILAIAAPDARKNIEAVYDALPLLADLAPTLKLVCTSARTAEVAEAEVARRGLKGVKLLRSLDNQALSDAYAGASVFVFPSRLEGFGLPPLEAMQAGTPVVASHALPMPEILGDAPLYFDPEQPTQLAQAVRRLLTDPAAWTEHARRGTVQASRYTLRAMAEGTLALWREVGA</sequence>
<evidence type="ECO:0000313" key="4">
    <source>
        <dbReference type="Proteomes" id="UP000520814"/>
    </source>
</evidence>
<evidence type="ECO:0000259" key="2">
    <source>
        <dbReference type="Pfam" id="PF00534"/>
    </source>
</evidence>
<dbReference type="Gene3D" id="3.40.50.2000">
    <property type="entry name" value="Glycogen Phosphorylase B"/>
    <property type="match status" value="2"/>
</dbReference>
<keyword evidence="1 3" id="KW-0808">Transferase</keyword>
<dbReference type="InterPro" id="IPR001296">
    <property type="entry name" value="Glyco_trans_1"/>
</dbReference>
<organism evidence="3 4">
    <name type="scientific">Armatimonas rosea</name>
    <dbReference type="NCBI Taxonomy" id="685828"/>
    <lineage>
        <taxon>Bacteria</taxon>
        <taxon>Bacillati</taxon>
        <taxon>Armatimonadota</taxon>
        <taxon>Armatimonadia</taxon>
        <taxon>Armatimonadales</taxon>
        <taxon>Armatimonadaceae</taxon>
        <taxon>Armatimonas</taxon>
    </lineage>
</organism>
<dbReference type="GO" id="GO:0009103">
    <property type="term" value="P:lipopolysaccharide biosynthetic process"/>
    <property type="evidence" value="ECO:0007669"/>
    <property type="project" value="TreeGrafter"/>
</dbReference>
<dbReference type="RefSeq" id="WP_184202397.1">
    <property type="nucleotide sequence ID" value="NZ_JACHGW010000004.1"/>
</dbReference>
<dbReference type="Proteomes" id="UP000520814">
    <property type="component" value="Unassembled WGS sequence"/>
</dbReference>
<comment type="caution">
    <text evidence="3">The sequence shown here is derived from an EMBL/GenBank/DDBJ whole genome shotgun (WGS) entry which is preliminary data.</text>
</comment>
<evidence type="ECO:0000256" key="1">
    <source>
        <dbReference type="ARBA" id="ARBA00022679"/>
    </source>
</evidence>
<proteinExistence type="predicted"/>
<dbReference type="AlphaFoldDB" id="A0A7W9SU92"/>
<gene>
    <name evidence="3" type="ORF">HNQ39_004597</name>
</gene>
<dbReference type="SUPFAM" id="SSF53756">
    <property type="entry name" value="UDP-Glycosyltransferase/glycogen phosphorylase"/>
    <property type="match status" value="1"/>
</dbReference>
<dbReference type="EMBL" id="JACHGW010000004">
    <property type="protein sequence ID" value="MBB6052776.1"/>
    <property type="molecule type" value="Genomic_DNA"/>
</dbReference>
<feature type="domain" description="Glycosyl transferase family 1" evidence="2">
    <location>
        <begin position="181"/>
        <end position="329"/>
    </location>
</feature>
<protein>
    <submittedName>
        <fullName evidence="3">Glycosyltransferase involved in cell wall biosynthesis</fullName>
    </submittedName>
</protein>
<accession>A0A7W9SU92</accession>
<keyword evidence="4" id="KW-1185">Reference proteome</keyword>
<dbReference type="GO" id="GO:0016757">
    <property type="term" value="F:glycosyltransferase activity"/>
    <property type="evidence" value="ECO:0007669"/>
    <property type="project" value="InterPro"/>
</dbReference>